<dbReference type="InterPro" id="IPR036388">
    <property type="entry name" value="WH-like_DNA-bd_sf"/>
</dbReference>
<evidence type="ECO:0000313" key="3">
    <source>
        <dbReference type="Proteomes" id="UP000241048"/>
    </source>
</evidence>
<dbReference type="AlphaFoldDB" id="A0A2T3FQ76"/>
<dbReference type="PRINTS" id="PR00598">
    <property type="entry name" value="HTHMARR"/>
</dbReference>
<dbReference type="RefSeq" id="WP_107000566.1">
    <property type="nucleotide sequence ID" value="NZ_JAQCTY010000008.1"/>
</dbReference>
<dbReference type="EMBL" id="PYLO01000002">
    <property type="protein sequence ID" value="PST37436.1"/>
    <property type="molecule type" value="Genomic_DNA"/>
</dbReference>
<feature type="domain" description="HTH marR-type" evidence="1">
    <location>
        <begin position="1"/>
        <end position="148"/>
    </location>
</feature>
<dbReference type="GO" id="GO:0003700">
    <property type="term" value="F:DNA-binding transcription factor activity"/>
    <property type="evidence" value="ECO:0007669"/>
    <property type="project" value="InterPro"/>
</dbReference>
<dbReference type="SUPFAM" id="SSF46785">
    <property type="entry name" value="Winged helix' DNA-binding domain"/>
    <property type="match status" value="1"/>
</dbReference>
<organism evidence="2 3">
    <name type="scientific">Clostridium fessum</name>
    <dbReference type="NCBI Taxonomy" id="2126740"/>
    <lineage>
        <taxon>Bacteria</taxon>
        <taxon>Bacillati</taxon>
        <taxon>Bacillota</taxon>
        <taxon>Clostridia</taxon>
        <taxon>Eubacteriales</taxon>
        <taxon>Clostridiaceae</taxon>
        <taxon>Clostridium</taxon>
    </lineage>
</organism>
<proteinExistence type="predicted"/>
<sequence>MNPGKKNSNLLKNTGIHFLEFALGFLSLAKCHYQPSHDMKVNSLPFFALIALDSWADQDYTMSELADKLSITKQQLSHMIKVLEERGLVERIHDTANRRRVYIRICDSGREMMNQMKQEMLSSTLFGLRAYTPEELASMDECLCRLMELMKKFNCETDEPAKNVSV</sequence>
<dbReference type="PANTHER" id="PTHR33164">
    <property type="entry name" value="TRANSCRIPTIONAL REGULATOR, MARR FAMILY"/>
    <property type="match status" value="1"/>
</dbReference>
<dbReference type="SMART" id="SM00347">
    <property type="entry name" value="HTH_MARR"/>
    <property type="match status" value="1"/>
</dbReference>
<dbReference type="PANTHER" id="PTHR33164:SF57">
    <property type="entry name" value="MARR-FAMILY TRANSCRIPTIONAL REGULATOR"/>
    <property type="match status" value="1"/>
</dbReference>
<dbReference type="Gene3D" id="1.10.10.10">
    <property type="entry name" value="Winged helix-like DNA-binding domain superfamily/Winged helix DNA-binding domain"/>
    <property type="match status" value="1"/>
</dbReference>
<keyword evidence="3" id="KW-1185">Reference proteome</keyword>
<reference evidence="2 3" key="1">
    <citation type="submission" date="2018-03" db="EMBL/GenBank/DDBJ databases">
        <title>Lachnoclostridium SNUG30386 gen.nov., sp.nov., isolated from human faeces.</title>
        <authorList>
            <person name="Seo B."/>
            <person name="Jeon K."/>
            <person name="Ko G."/>
        </authorList>
    </citation>
    <scope>NUCLEOTIDE SEQUENCE [LARGE SCALE GENOMIC DNA]</scope>
    <source>
        <strain evidence="2 3">SNUG30386</strain>
    </source>
</reference>
<dbReference type="Proteomes" id="UP000241048">
    <property type="component" value="Unassembled WGS sequence"/>
</dbReference>
<comment type="caution">
    <text evidence="2">The sequence shown here is derived from an EMBL/GenBank/DDBJ whole genome shotgun (WGS) entry which is preliminary data.</text>
</comment>
<evidence type="ECO:0000313" key="2">
    <source>
        <dbReference type="EMBL" id="PST37436.1"/>
    </source>
</evidence>
<gene>
    <name evidence="2" type="ORF">C7U56_05860</name>
</gene>
<dbReference type="PROSITE" id="PS50995">
    <property type="entry name" value="HTH_MARR_2"/>
    <property type="match status" value="1"/>
</dbReference>
<dbReference type="Pfam" id="PF01047">
    <property type="entry name" value="MarR"/>
    <property type="match status" value="1"/>
</dbReference>
<dbReference type="CDD" id="cd00090">
    <property type="entry name" value="HTH_ARSR"/>
    <property type="match status" value="1"/>
</dbReference>
<accession>A0A2T3FQ76</accession>
<dbReference type="InterPro" id="IPR000835">
    <property type="entry name" value="HTH_MarR-typ"/>
</dbReference>
<dbReference type="GO" id="GO:0006950">
    <property type="term" value="P:response to stress"/>
    <property type="evidence" value="ECO:0007669"/>
    <property type="project" value="TreeGrafter"/>
</dbReference>
<evidence type="ECO:0000259" key="1">
    <source>
        <dbReference type="PROSITE" id="PS50995"/>
    </source>
</evidence>
<protein>
    <submittedName>
        <fullName evidence="2">MarR family transcriptional regulator</fullName>
    </submittedName>
</protein>
<dbReference type="InterPro" id="IPR039422">
    <property type="entry name" value="MarR/SlyA-like"/>
</dbReference>
<dbReference type="InterPro" id="IPR036390">
    <property type="entry name" value="WH_DNA-bd_sf"/>
</dbReference>
<name>A0A2T3FQ76_9CLOT</name>
<dbReference type="InterPro" id="IPR011991">
    <property type="entry name" value="ArsR-like_HTH"/>
</dbReference>